<evidence type="ECO:0000256" key="5">
    <source>
        <dbReference type="ARBA" id="ARBA00023002"/>
    </source>
</evidence>
<dbReference type="EMBL" id="CP000884">
    <property type="protein sequence ID" value="ABX33775.1"/>
    <property type="molecule type" value="Genomic_DNA"/>
</dbReference>
<dbReference type="Pfam" id="PF04879">
    <property type="entry name" value="Molybdop_Fe4S4"/>
    <property type="match status" value="1"/>
</dbReference>
<accession>A9BSG1</accession>
<dbReference type="PROSITE" id="PS51669">
    <property type="entry name" value="4FE4S_MOW_BIS_MGD"/>
    <property type="match status" value="1"/>
</dbReference>
<evidence type="ECO:0000256" key="3">
    <source>
        <dbReference type="ARBA" id="ARBA00022505"/>
    </source>
</evidence>
<evidence type="ECO:0000259" key="8">
    <source>
        <dbReference type="PROSITE" id="PS51669"/>
    </source>
</evidence>
<dbReference type="SUPFAM" id="SSF50692">
    <property type="entry name" value="ADC-like"/>
    <property type="match status" value="1"/>
</dbReference>
<reference evidence="10" key="2">
    <citation type="submission" date="2007-11" db="EMBL/GenBank/DDBJ databases">
        <title>Complete sequence of Delftia acidovorans DSM 14801 / SPH-1.</title>
        <authorList>
            <person name="Copeland A."/>
            <person name="Lucas S."/>
            <person name="Lapidus A."/>
            <person name="Barry K."/>
            <person name="Glavina del Rio T."/>
            <person name="Dalin E."/>
            <person name="Tice H."/>
            <person name="Pitluck S."/>
            <person name="Lowry S."/>
            <person name="Clum A."/>
            <person name="Schmutz J."/>
            <person name="Larimer F."/>
            <person name="Land M."/>
            <person name="Hauser L."/>
            <person name="Kyrpides N."/>
            <person name="Kim E."/>
            <person name="Schleheck D."/>
            <person name="Richardson P."/>
        </authorList>
    </citation>
    <scope>NUCLEOTIDE SEQUENCE [LARGE SCALE GENOMIC DNA]</scope>
    <source>
        <strain evidence="10">DSM 14801 / SPH-1</strain>
    </source>
</reference>
<dbReference type="InterPro" id="IPR006657">
    <property type="entry name" value="MoPterin_dinucl-bd_dom"/>
</dbReference>
<evidence type="ECO:0000256" key="1">
    <source>
        <dbReference type="ARBA" id="ARBA00001942"/>
    </source>
</evidence>
<dbReference type="CDD" id="cd02766">
    <property type="entry name" value="MopB_3"/>
    <property type="match status" value="1"/>
</dbReference>
<dbReference type="Pfam" id="PF00384">
    <property type="entry name" value="Molybdopterin"/>
    <property type="match status" value="1"/>
</dbReference>
<organism evidence="9 10">
    <name type="scientific">Delftia acidovorans (strain DSM 14801 / SPH-1)</name>
    <dbReference type="NCBI Taxonomy" id="398578"/>
    <lineage>
        <taxon>Bacteria</taxon>
        <taxon>Pseudomonadati</taxon>
        <taxon>Pseudomonadota</taxon>
        <taxon>Betaproteobacteria</taxon>
        <taxon>Burkholderiales</taxon>
        <taxon>Comamonadaceae</taxon>
        <taxon>Delftia</taxon>
    </lineage>
</organism>
<dbReference type="Pfam" id="PF01568">
    <property type="entry name" value="Molydop_binding"/>
    <property type="match status" value="1"/>
</dbReference>
<gene>
    <name evidence="9" type="ordered locus">Daci_1130</name>
</gene>
<evidence type="ECO:0000256" key="2">
    <source>
        <dbReference type="ARBA" id="ARBA00010312"/>
    </source>
</evidence>
<evidence type="ECO:0000256" key="4">
    <source>
        <dbReference type="ARBA" id="ARBA00022723"/>
    </source>
</evidence>
<dbReference type="Gene3D" id="2.20.25.90">
    <property type="entry name" value="ADC-like domains"/>
    <property type="match status" value="1"/>
</dbReference>
<keyword evidence="7" id="KW-0411">Iron-sulfur</keyword>
<keyword evidence="10" id="KW-1185">Reference proteome</keyword>
<name>A9BSG1_DELAS</name>
<keyword evidence="3" id="KW-0500">Molybdenum</keyword>
<evidence type="ECO:0000256" key="7">
    <source>
        <dbReference type="ARBA" id="ARBA00023014"/>
    </source>
</evidence>
<keyword evidence="4" id="KW-0479">Metal-binding</keyword>
<dbReference type="SUPFAM" id="SSF53706">
    <property type="entry name" value="Formate dehydrogenase/DMSO reductase, domains 1-3"/>
    <property type="match status" value="1"/>
</dbReference>
<dbReference type="KEGG" id="dac:Daci_1130"/>
<dbReference type="eggNOG" id="COG0243">
    <property type="taxonomic scope" value="Bacteria"/>
</dbReference>
<dbReference type="Gene3D" id="3.40.228.10">
    <property type="entry name" value="Dimethylsulfoxide Reductase, domain 2"/>
    <property type="match status" value="1"/>
</dbReference>
<dbReference type="Gene3D" id="3.30.2070.10">
    <property type="entry name" value="Formate dehydrogenase/DMSO reductase"/>
    <property type="match status" value="1"/>
</dbReference>
<dbReference type="GO" id="GO:0046872">
    <property type="term" value="F:metal ion binding"/>
    <property type="evidence" value="ECO:0007669"/>
    <property type="project" value="UniProtKB-KW"/>
</dbReference>
<evidence type="ECO:0000313" key="10">
    <source>
        <dbReference type="Proteomes" id="UP000000784"/>
    </source>
</evidence>
<protein>
    <submittedName>
        <fullName evidence="9">Molybdopterin oxidoreductase</fullName>
    </submittedName>
</protein>
<dbReference type="InterPro" id="IPR009010">
    <property type="entry name" value="Asp_de-COase-like_dom_sf"/>
</dbReference>
<dbReference type="InterPro" id="IPR050612">
    <property type="entry name" value="Prok_Mopterin_Oxidored"/>
</dbReference>
<evidence type="ECO:0000256" key="6">
    <source>
        <dbReference type="ARBA" id="ARBA00023004"/>
    </source>
</evidence>
<dbReference type="InterPro" id="IPR006655">
    <property type="entry name" value="Mopterin_OxRdtase_prok_CS"/>
</dbReference>
<dbReference type="STRING" id="398578.Daci_1130"/>
<dbReference type="Gene3D" id="2.40.40.20">
    <property type="match status" value="1"/>
</dbReference>
<dbReference type="PANTHER" id="PTHR43742">
    <property type="entry name" value="TRIMETHYLAMINE-N-OXIDE REDUCTASE"/>
    <property type="match status" value="1"/>
</dbReference>
<dbReference type="InterPro" id="IPR006963">
    <property type="entry name" value="Mopterin_OxRdtase_4Fe-4S_dom"/>
</dbReference>
<dbReference type="PROSITE" id="PS00490">
    <property type="entry name" value="MOLYBDOPTERIN_PROK_2"/>
    <property type="match status" value="1"/>
</dbReference>
<dbReference type="AlphaFoldDB" id="A9BSG1"/>
<comment type="cofactor">
    <cofactor evidence="1">
        <name>Mo-bis(molybdopterin guanine dinucleotide)</name>
        <dbReference type="ChEBI" id="CHEBI:60539"/>
    </cofactor>
</comment>
<dbReference type="SMART" id="SM00926">
    <property type="entry name" value="Molybdop_Fe4S4"/>
    <property type="match status" value="1"/>
</dbReference>
<dbReference type="Proteomes" id="UP000000784">
    <property type="component" value="Chromosome"/>
</dbReference>
<proteinExistence type="inferred from homology"/>
<feature type="domain" description="4Fe-4S Mo/W bis-MGD-type" evidence="8">
    <location>
        <begin position="46"/>
        <end position="103"/>
    </location>
</feature>
<dbReference type="PANTHER" id="PTHR43742:SF6">
    <property type="entry name" value="OXIDOREDUCTASE YYAE-RELATED"/>
    <property type="match status" value="1"/>
</dbReference>
<reference evidence="9 10" key="1">
    <citation type="journal article" date="2004" name="Appl. Environ. Microbiol.">
        <title>Mineralization of individual congeners of linear alkylbenzenesulfonate by defined pairs of heterotrophic bacteria.</title>
        <authorList>
            <person name="Schleheck D."/>
            <person name="Knepper T.P."/>
            <person name="Fischer K."/>
            <person name="Cook A.M."/>
        </authorList>
    </citation>
    <scope>NUCLEOTIDE SEQUENCE [LARGE SCALE GENOMIC DNA]</scope>
    <source>
        <strain evidence="10">DSM 14801 / SPH-1</strain>
    </source>
</reference>
<dbReference type="GO" id="GO:0051536">
    <property type="term" value="F:iron-sulfur cluster binding"/>
    <property type="evidence" value="ECO:0007669"/>
    <property type="project" value="UniProtKB-KW"/>
</dbReference>
<dbReference type="InterPro" id="IPR037920">
    <property type="entry name" value="YoaE_C"/>
</dbReference>
<dbReference type="InterPro" id="IPR006656">
    <property type="entry name" value="Mopterin_OxRdtase"/>
</dbReference>
<sequence>MQDRHRPLPVTAFSRFPGFSRFFRKVPTLSETAATMSSATPPVQATSQVLGACPHDCPDTCSLVTTVEDGIAKRVQGNPAHPHTGGVLCAKVSKYTERSYHPERVLTPLRRVGPKGSGQFEPVGWDEALADIAARLQSLAARDPETILPYSYAGTMGLVQGESMDRRFFHQLGASLLDRTICSSAGGEALNLTYGGKLGMRVEHFTESRLILIWGSNSIGSSLHFWRYALEAKRNGARLVCIDPRKTETADKCHEHLQLLPGTDAALALALMHELITHGWLDHDYIARHTLGWEELKARALQWPPERAAQVCGLPVEQIRQLERDYGTTTPAAIRLNYGVQRARGGGNAVRAIACLPALVGAWRHRAGGLLLSASGALPAQRARLQMPHLLGERRPRTINMSTIGDALLHEGGNGFGPRVDAIVVYNSNPVAVAPESAKVVAGFARENLFTVVLEQFMTDTADLADYVLPATTQIEHWDIHGSYGHTDVLLNRPAIAPLGQARSNGQIFRDLAAHMARHDDAFAAAHFQTGDEQLCREAFEGRGVDFNELLDKGFATLALPEAPFAEGGFATPSGRCEFTSAELARRGMDPLPDYLPNYETAETDARYPLAMISPPARNFLNSSFVNVKSLRTMEGRPLVELHPDDAAPRGVAEGDRVRVFNDRGSYECHATLNGRARRGVVNGLGIWWRKHGDNGTNVNELTHQRLTDLGRAPSFYDCAVQVQRLA</sequence>
<dbReference type="CDD" id="cd02786">
    <property type="entry name" value="MopB_CT_3"/>
    <property type="match status" value="1"/>
</dbReference>
<dbReference type="GO" id="GO:0016491">
    <property type="term" value="F:oxidoreductase activity"/>
    <property type="evidence" value="ECO:0007669"/>
    <property type="project" value="UniProtKB-KW"/>
</dbReference>
<comment type="similarity">
    <text evidence="2">Belongs to the prokaryotic molybdopterin-containing oxidoreductase family.</text>
</comment>
<keyword evidence="5" id="KW-0560">Oxidoreductase</keyword>
<dbReference type="HOGENOM" id="CLU_000422_13_3_4"/>
<dbReference type="Gene3D" id="3.40.50.740">
    <property type="match status" value="1"/>
</dbReference>
<keyword evidence="6" id="KW-0408">Iron</keyword>
<dbReference type="GO" id="GO:0043546">
    <property type="term" value="F:molybdopterin cofactor binding"/>
    <property type="evidence" value="ECO:0007669"/>
    <property type="project" value="InterPro"/>
</dbReference>
<evidence type="ECO:0000313" key="9">
    <source>
        <dbReference type="EMBL" id="ABX33775.1"/>
    </source>
</evidence>